<evidence type="ECO:0000313" key="2">
    <source>
        <dbReference type="EMBL" id="ART64017.1"/>
    </source>
</evidence>
<feature type="domain" description="GmrSD restriction endonucleases N-terminal" evidence="1">
    <location>
        <begin position="10"/>
        <end position="253"/>
    </location>
</feature>
<proteinExistence type="predicted"/>
<dbReference type="EMBL" id="CP021358">
    <property type="protein sequence ID" value="ART64017.1"/>
    <property type="molecule type" value="Genomic_DNA"/>
</dbReference>
<dbReference type="InterPro" id="IPR004919">
    <property type="entry name" value="GmrSD_N"/>
</dbReference>
<name>A0A240UR83_9GAMM</name>
<evidence type="ECO:0000259" key="1">
    <source>
        <dbReference type="Pfam" id="PF03235"/>
    </source>
</evidence>
<dbReference type="Pfam" id="PF03235">
    <property type="entry name" value="GmrSD_N"/>
    <property type="match status" value="1"/>
</dbReference>
<protein>
    <recommendedName>
        <fullName evidence="1">GmrSD restriction endonucleases N-terminal domain-containing protein</fullName>
    </recommendedName>
</protein>
<gene>
    <name evidence="2" type="ORF">B9H00_13910</name>
</gene>
<reference evidence="2 3" key="1">
    <citation type="submission" date="2017-05" db="EMBL/GenBank/DDBJ databases">
        <authorList>
            <person name="Song R."/>
            <person name="Chenine A.L."/>
            <person name="Ruprecht R.M."/>
        </authorList>
    </citation>
    <scope>NUCLEOTIDE SEQUENCE [LARGE SCALE GENOMIC DNA]</scope>
    <source>
        <strain evidence="2">SW32</strain>
    </source>
</reference>
<dbReference type="Proteomes" id="UP000194457">
    <property type="component" value="Chromosome"/>
</dbReference>
<evidence type="ECO:0000313" key="3">
    <source>
        <dbReference type="Proteomes" id="UP000194457"/>
    </source>
</evidence>
<dbReference type="PANTHER" id="PTHR37292:SF2">
    <property type="entry name" value="DUF262 DOMAIN-CONTAINING PROTEIN"/>
    <property type="match status" value="1"/>
</dbReference>
<dbReference type="RefSeq" id="WP_086901158.1">
    <property type="nucleotide sequence ID" value="NZ_CP021358.1"/>
</dbReference>
<accession>A0A240UR83</accession>
<keyword evidence="3" id="KW-1185">Reference proteome</keyword>
<organism evidence="2 3">
    <name type="scientific">Kushneria marisflavi</name>
    <dbReference type="NCBI Taxonomy" id="157779"/>
    <lineage>
        <taxon>Bacteria</taxon>
        <taxon>Pseudomonadati</taxon>
        <taxon>Pseudomonadota</taxon>
        <taxon>Gammaproteobacteria</taxon>
        <taxon>Oceanospirillales</taxon>
        <taxon>Halomonadaceae</taxon>
        <taxon>Kushneria</taxon>
    </lineage>
</organism>
<dbReference type="KEGG" id="kma:B9H00_13910"/>
<dbReference type="AlphaFoldDB" id="A0A240UR83"/>
<dbReference type="OrthoDB" id="7802453at2"/>
<dbReference type="PANTHER" id="PTHR37292">
    <property type="entry name" value="VNG6097C"/>
    <property type="match status" value="1"/>
</dbReference>
<sequence>MYQAGGTIASLMEQVNNNELILPAIQREFVWKPDQICNLFDSLLQGYPFGVFLFWRIQSENREKYQFYDFVKDFHQRDSPHCPPLKDLPRREFVAVLDGQQRITALNIGLQGSYSQKIHGKWWSSSDAFPKRHLHINLLGQPQEETGSQYQFEFLTPNQAANRSGEEYWFRVGRILEEDRDDLNDELNDGWENDKQSLKSARSVLRHLVTTIFDKDKIAYYEEKDQSLERVLNIFIRMNSGGTFLSYSDLLLSIAVAQWESLDAREEIHSLVDEMNETGDGFSFSKDLVLKAGLMLSDIGSVGFKVENFNKTNMEILEENWLGIRSALLLATELLATFGFNSQNLRADSSILPIAYYLYTRKPGDGYLSRSEFAKDREALRQWLIKSLLKASGIWGSGLDTLLTSLRRVIKEEGEMGFPADAVGSAMASRGKSLHFIAEEVDELSELEYGGKRTFALLSLLFPGFDFSRHFHVDHVYPKGVFSTSRLRKSGVPEEKIELFKIWANRLPNLQLLEGSINNEKRQKMPSDWYEQAWPDPEARQRHLNSQGMDLLPVDIKDFEVFYNQRKKVFKSRIEQVVNGKSDGL</sequence>